<reference evidence="2" key="1">
    <citation type="submission" date="2016-10" db="EMBL/GenBank/DDBJ databases">
        <authorList>
            <person name="de Groot N.N."/>
        </authorList>
    </citation>
    <scope>NUCLEOTIDE SEQUENCE</scope>
</reference>
<feature type="domain" description="Anti-bacteriophage protein A/HamA C-terminal" evidence="1">
    <location>
        <begin position="20"/>
        <end position="292"/>
    </location>
</feature>
<evidence type="ECO:0000313" key="2">
    <source>
        <dbReference type="EMBL" id="SFV52726.1"/>
    </source>
</evidence>
<evidence type="ECO:0000259" key="1">
    <source>
        <dbReference type="Pfam" id="PF08878"/>
    </source>
</evidence>
<proteinExistence type="predicted"/>
<dbReference type="InterPro" id="IPR014976">
    <property type="entry name" value="AbpA_HamA_C"/>
</dbReference>
<dbReference type="Pfam" id="PF08878">
    <property type="entry name" value="HamA"/>
    <property type="match status" value="1"/>
</dbReference>
<organism evidence="2">
    <name type="scientific">hydrothermal vent metagenome</name>
    <dbReference type="NCBI Taxonomy" id="652676"/>
    <lineage>
        <taxon>unclassified sequences</taxon>
        <taxon>metagenomes</taxon>
        <taxon>ecological metagenomes</taxon>
    </lineage>
</organism>
<sequence>MNIEEYLEIKEELYTNIFSNIDNETVNNAILRFHYIKFNPNNEPKFDKLIDTIINHITLYCYSISKRTENDYEAYKNRLYREAARLFRENDKSGEFGELILWFLLESVLKAPQVVAKMDLKTNRNDEIKGADGIHINITNQNILEIIFGESKLYNNLSKAIIDAFNSIENFLEKEQYKREYNLITTHFKWLNTEHQTKLLNFISNNIEADEVKIKFAILIGFDWEKYQKLQEPLERKKFVEEFESIYQEKAKKIINTIEQKLSKFKYNNYEFDIFFLPFKSVDEMRKRFKSEL</sequence>
<dbReference type="AlphaFoldDB" id="A0A1W1BGR7"/>
<gene>
    <name evidence="2" type="ORF">MNB_SM-7-1</name>
</gene>
<dbReference type="EMBL" id="FPHB01000021">
    <property type="protein sequence ID" value="SFV52726.1"/>
    <property type="molecule type" value="Genomic_DNA"/>
</dbReference>
<protein>
    <recommendedName>
        <fullName evidence="1">Anti-bacteriophage protein A/HamA C-terminal domain-containing protein</fullName>
    </recommendedName>
</protein>
<accession>A0A1W1BGR7</accession>
<name>A0A1W1BGR7_9ZZZZ</name>